<keyword evidence="1" id="KW-0812">Transmembrane</keyword>
<accession>A0A327YV23</accession>
<evidence type="ECO:0000256" key="1">
    <source>
        <dbReference type="SAM" id="Phobius"/>
    </source>
</evidence>
<dbReference type="EMBL" id="QLMI01000001">
    <property type="protein sequence ID" value="RAK24853.1"/>
    <property type="molecule type" value="Genomic_DNA"/>
</dbReference>
<keyword evidence="3" id="KW-1185">Reference proteome</keyword>
<feature type="transmembrane region" description="Helical" evidence="1">
    <location>
        <begin position="67"/>
        <end position="89"/>
    </location>
</feature>
<gene>
    <name evidence="2" type="ORF">B0I03_1019</name>
</gene>
<evidence type="ECO:0000313" key="3">
    <source>
        <dbReference type="Proteomes" id="UP000249620"/>
    </source>
</evidence>
<evidence type="ECO:0008006" key="4">
    <source>
        <dbReference type="Google" id="ProtNLM"/>
    </source>
</evidence>
<proteinExistence type="predicted"/>
<sequence>MEIKISAQQMLNVLYVLAWIIFIGLGIDAGGFLVNTFFTLFINPIGSSYFWNHIDLSSLYQFNQSHFVTLTSLMSIVAVLKAILFYLIIKIIHDKKLNLAQPFNKDVNRFIFSVAYLTLGIAFFAIWGTNFSEKMVQQGVSIPSIQHLKIAGGDVWLFMGITLLVIAQIFKRGIELQEENELTV</sequence>
<reference evidence="2 3" key="1">
    <citation type="submission" date="2018-06" db="EMBL/GenBank/DDBJ databases">
        <title>Genomic Encyclopedia of Type Strains, Phase III (KMG-III): the genomes of soil and plant-associated and newly described type strains.</title>
        <authorList>
            <person name="Whitman W."/>
        </authorList>
    </citation>
    <scope>NUCLEOTIDE SEQUENCE [LARGE SCALE GENOMIC DNA]</scope>
    <source>
        <strain evidence="2 3">CGMCC 1.12398</strain>
    </source>
</reference>
<dbReference type="RefSeq" id="WP_111565456.1">
    <property type="nucleotide sequence ID" value="NZ_QLMI01000001.1"/>
</dbReference>
<comment type="caution">
    <text evidence="2">The sequence shown here is derived from an EMBL/GenBank/DDBJ whole genome shotgun (WGS) entry which is preliminary data.</text>
</comment>
<keyword evidence="1" id="KW-0472">Membrane</keyword>
<dbReference type="AlphaFoldDB" id="A0A327YV23"/>
<keyword evidence="1" id="KW-1133">Transmembrane helix</keyword>
<dbReference type="Proteomes" id="UP000249620">
    <property type="component" value="Unassembled WGS sequence"/>
</dbReference>
<feature type="transmembrane region" description="Helical" evidence="1">
    <location>
        <begin position="110"/>
        <end position="130"/>
    </location>
</feature>
<organism evidence="2 3">
    <name type="scientific">Flavobacterium aquaticum</name>
    <dbReference type="NCBI Taxonomy" id="1236486"/>
    <lineage>
        <taxon>Bacteria</taxon>
        <taxon>Pseudomonadati</taxon>
        <taxon>Bacteroidota</taxon>
        <taxon>Flavobacteriia</taxon>
        <taxon>Flavobacteriales</taxon>
        <taxon>Flavobacteriaceae</taxon>
        <taxon>Flavobacterium</taxon>
    </lineage>
</organism>
<name>A0A327YV23_9FLAO</name>
<dbReference type="OrthoDB" id="672524at2"/>
<feature type="transmembrane region" description="Helical" evidence="1">
    <location>
        <begin position="12"/>
        <end position="42"/>
    </location>
</feature>
<feature type="transmembrane region" description="Helical" evidence="1">
    <location>
        <begin position="150"/>
        <end position="170"/>
    </location>
</feature>
<evidence type="ECO:0000313" key="2">
    <source>
        <dbReference type="EMBL" id="RAK24853.1"/>
    </source>
</evidence>
<protein>
    <recommendedName>
        <fullName evidence="4">DUF2975 family protein</fullName>
    </recommendedName>
</protein>